<dbReference type="InterPro" id="IPR003488">
    <property type="entry name" value="DprA"/>
</dbReference>
<evidence type="ECO:0000256" key="2">
    <source>
        <dbReference type="SAM" id="MobiDB-lite"/>
    </source>
</evidence>
<dbReference type="Proteomes" id="UP001501598">
    <property type="component" value="Unassembled WGS sequence"/>
</dbReference>
<proteinExistence type="inferred from homology"/>
<organism evidence="4 5">
    <name type="scientific">Pseudonocardia xishanensis</name>
    <dbReference type="NCBI Taxonomy" id="630995"/>
    <lineage>
        <taxon>Bacteria</taxon>
        <taxon>Bacillati</taxon>
        <taxon>Actinomycetota</taxon>
        <taxon>Actinomycetes</taxon>
        <taxon>Pseudonocardiales</taxon>
        <taxon>Pseudonocardiaceae</taxon>
        <taxon>Pseudonocardia</taxon>
    </lineage>
</organism>
<dbReference type="Pfam" id="PF02481">
    <property type="entry name" value="DNA_processg_A"/>
    <property type="match status" value="1"/>
</dbReference>
<gene>
    <name evidence="4" type="primary">dprA</name>
    <name evidence="4" type="ORF">GCM10023175_44120</name>
</gene>
<dbReference type="Gene3D" id="3.40.50.450">
    <property type="match status" value="1"/>
</dbReference>
<feature type="domain" description="Smf/DprA SLOG" evidence="3">
    <location>
        <begin position="156"/>
        <end position="373"/>
    </location>
</feature>
<feature type="region of interest" description="Disordered" evidence="2">
    <location>
        <begin position="381"/>
        <end position="410"/>
    </location>
</feature>
<dbReference type="PANTHER" id="PTHR43022:SF1">
    <property type="entry name" value="PROTEIN SMF"/>
    <property type="match status" value="1"/>
</dbReference>
<dbReference type="InterPro" id="IPR057666">
    <property type="entry name" value="DrpA_SLOG"/>
</dbReference>
<dbReference type="SUPFAM" id="SSF102405">
    <property type="entry name" value="MCP/YpsA-like"/>
    <property type="match status" value="1"/>
</dbReference>
<dbReference type="EMBL" id="BAABGT010000069">
    <property type="protein sequence ID" value="GAA4551719.1"/>
    <property type="molecule type" value="Genomic_DNA"/>
</dbReference>
<accession>A0ABP8RWW3</accession>
<comment type="caution">
    <text evidence="4">The sequence shown here is derived from an EMBL/GenBank/DDBJ whole genome shotgun (WGS) entry which is preliminary data.</text>
</comment>
<evidence type="ECO:0000259" key="3">
    <source>
        <dbReference type="Pfam" id="PF02481"/>
    </source>
</evidence>
<keyword evidence="5" id="KW-1185">Reference proteome</keyword>
<dbReference type="PANTHER" id="PTHR43022">
    <property type="entry name" value="PROTEIN SMF"/>
    <property type="match status" value="1"/>
</dbReference>
<evidence type="ECO:0000313" key="4">
    <source>
        <dbReference type="EMBL" id="GAA4551719.1"/>
    </source>
</evidence>
<dbReference type="NCBIfam" id="TIGR00732">
    <property type="entry name" value="dprA"/>
    <property type="match status" value="1"/>
</dbReference>
<evidence type="ECO:0000313" key="5">
    <source>
        <dbReference type="Proteomes" id="UP001501598"/>
    </source>
</evidence>
<name>A0ABP8RWW3_9PSEU</name>
<reference evidence="5" key="1">
    <citation type="journal article" date="2019" name="Int. J. Syst. Evol. Microbiol.">
        <title>The Global Catalogue of Microorganisms (GCM) 10K type strain sequencing project: providing services to taxonomists for standard genome sequencing and annotation.</title>
        <authorList>
            <consortium name="The Broad Institute Genomics Platform"/>
            <consortium name="The Broad Institute Genome Sequencing Center for Infectious Disease"/>
            <person name="Wu L."/>
            <person name="Ma J."/>
        </authorList>
    </citation>
    <scope>NUCLEOTIDE SEQUENCE [LARGE SCALE GENOMIC DNA]</scope>
    <source>
        <strain evidence="5">JCM 17906</strain>
    </source>
</reference>
<evidence type="ECO:0000256" key="1">
    <source>
        <dbReference type="ARBA" id="ARBA00006525"/>
    </source>
</evidence>
<protein>
    <submittedName>
        <fullName evidence="4">DNA-processing protein DprA</fullName>
    </submittedName>
</protein>
<sequence>MQSAPLQSTPLQSEVVQSEVVQSEVVRPEAVRPEVVRPGGSQSAMSRNAVSARAVSSPVVARGAAVSAEPPATGSMVGGTALADEVVRARAYLLRVAEPPAAHTGRLVELVGPVEAAAAIRRGDVSREVSGETSARRTADRVDADLDAAAACGARLVCPEDPEWPHWPFAAFALARSDDLVPPLALWVRGRGPLAGLVERAVAVVGARAATGYGTHTAADLAGGLGVSGFTVVSGAALGIDGAAHRGALAAGGPTLAVLACGIDRAYPGSHAGLIRRIAEQGLVVSEYPPGAVPARHRFLVRNRLIAALSAGTVVVEAARRSGAQRTASDALRLGTVLMAVPGPVGSAVSAGCHELIRAGALLVTRAEEIAEATGRLGIELAREPDRPRRPTDELDPDQTRVHDALPPRAARDVRWLAEEAGLEQDTVRAALVQLEHRGLAQYREGRWQRGRPEEPE</sequence>
<comment type="similarity">
    <text evidence="1">Belongs to the DprA/Smf family.</text>
</comment>